<gene>
    <name evidence="1" type="ORF">QMQ05_14095</name>
</gene>
<dbReference type="EMBL" id="CP125942">
    <property type="protein sequence ID" value="XAO45461.1"/>
    <property type="molecule type" value="Genomic_DNA"/>
</dbReference>
<evidence type="ECO:0000313" key="1">
    <source>
        <dbReference type="EMBL" id="XAO45461.1"/>
    </source>
</evidence>
<dbReference type="Pfam" id="PF14081">
    <property type="entry name" value="DUF4262"/>
    <property type="match status" value="1"/>
</dbReference>
<dbReference type="InterPro" id="IPR025358">
    <property type="entry name" value="DUF4262"/>
</dbReference>
<keyword evidence="2" id="KW-1185">Reference proteome</keyword>
<sequence length="133" mass="15493">MEEADARTDQCIRDYGRQVLFVEPDRFSHPYAYTIGLSLVGHPEFLVRGLNRQQSMQVLNGLSGAVLEHNEVFANGQTCRWDENTILYFSRISSKIREEAPWAYSRYRDGMRLLEVLFLGRDIPYSCLSRRLN</sequence>
<dbReference type="Proteomes" id="UP001486888">
    <property type="component" value="Chromosome"/>
</dbReference>
<dbReference type="KEGG" id="gey:QMQ05_14095"/>
<reference evidence="1 2" key="1">
    <citation type="submission" date="2023-05" db="EMBL/GenBank/DDBJ databases">
        <title>Glutamicibacter sp. B1, complete genome.</title>
        <authorList>
            <person name="Long Y.H."/>
            <person name="Fang T."/>
            <person name="Li X.Y."/>
        </authorList>
    </citation>
    <scope>NUCLEOTIDE SEQUENCE [LARGE SCALE GENOMIC DNA]</scope>
    <source>
        <strain evidence="1 2">B1</strain>
    </source>
</reference>
<accession>A0AAU6WBV5</accession>
<dbReference type="AlphaFoldDB" id="A0AAU6WBV5"/>
<evidence type="ECO:0000313" key="2">
    <source>
        <dbReference type="Proteomes" id="UP001486888"/>
    </source>
</evidence>
<name>A0AAU6WBV5_9MICC</name>
<proteinExistence type="predicted"/>
<dbReference type="RefSeq" id="WP_345470994.1">
    <property type="nucleotide sequence ID" value="NZ_CP125942.1"/>
</dbReference>
<organism evidence="1 2">
    <name type="scientific">Glutamicibacter ectropisis</name>
    <dbReference type="NCBI Taxonomy" id="3046593"/>
    <lineage>
        <taxon>Bacteria</taxon>
        <taxon>Bacillati</taxon>
        <taxon>Actinomycetota</taxon>
        <taxon>Actinomycetes</taxon>
        <taxon>Micrococcales</taxon>
        <taxon>Micrococcaceae</taxon>
        <taxon>Glutamicibacter</taxon>
    </lineage>
</organism>
<protein>
    <submittedName>
        <fullName evidence="1">DUF4262 domain-containing protein</fullName>
    </submittedName>
</protein>